<dbReference type="EMBL" id="SPVF01000092">
    <property type="protein sequence ID" value="TFW23742.1"/>
    <property type="molecule type" value="Genomic_DNA"/>
</dbReference>
<dbReference type="GO" id="GO:0098796">
    <property type="term" value="C:membrane protein complex"/>
    <property type="evidence" value="ECO:0007669"/>
    <property type="project" value="UniProtKB-ARBA"/>
</dbReference>
<dbReference type="CDD" id="cd03255">
    <property type="entry name" value="ABC_MJ0796_LolCDE_FtsE"/>
    <property type="match status" value="1"/>
</dbReference>
<keyword evidence="5" id="KW-1133">Transmembrane helix</keyword>
<keyword evidence="5" id="KW-0472">Membrane</keyword>
<dbReference type="SMART" id="SM00382">
    <property type="entry name" value="AAA"/>
    <property type="match status" value="1"/>
</dbReference>
<dbReference type="PROSITE" id="PS00211">
    <property type="entry name" value="ABC_TRANSPORTER_1"/>
    <property type="match status" value="1"/>
</dbReference>
<evidence type="ECO:0000256" key="4">
    <source>
        <dbReference type="ARBA" id="ARBA00022840"/>
    </source>
</evidence>
<keyword evidence="5" id="KW-0812">Transmembrane</keyword>
<dbReference type="PANTHER" id="PTHR24220:SF86">
    <property type="entry name" value="ABC TRANSPORTER ABCH.1"/>
    <property type="match status" value="1"/>
</dbReference>
<dbReference type="InterPro" id="IPR017911">
    <property type="entry name" value="MacB-like_ATP-bd"/>
</dbReference>
<dbReference type="OrthoDB" id="581709at2"/>
<evidence type="ECO:0000259" key="8">
    <source>
        <dbReference type="PROSITE" id="PS50893"/>
    </source>
</evidence>
<dbReference type="Proteomes" id="UP000298438">
    <property type="component" value="Unassembled WGS sequence"/>
</dbReference>
<keyword evidence="10" id="KW-1185">Reference proteome</keyword>
<evidence type="ECO:0000256" key="7">
    <source>
        <dbReference type="ARBA" id="ARBA00038388"/>
    </source>
</evidence>
<dbReference type="AlphaFoldDB" id="A0A4Y9SMM6"/>
<accession>A0A4Y9SMM6</accession>
<evidence type="ECO:0000313" key="10">
    <source>
        <dbReference type="Proteomes" id="UP000298438"/>
    </source>
</evidence>
<evidence type="ECO:0000256" key="1">
    <source>
        <dbReference type="ARBA" id="ARBA00022448"/>
    </source>
</evidence>
<dbReference type="RefSeq" id="WP_135206413.1">
    <property type="nucleotide sequence ID" value="NZ_SPVF01000092.1"/>
</dbReference>
<feature type="domain" description="ABC transporter" evidence="8">
    <location>
        <begin position="14"/>
        <end position="253"/>
    </location>
</feature>
<evidence type="ECO:0000313" key="9">
    <source>
        <dbReference type="EMBL" id="TFW23742.1"/>
    </source>
</evidence>
<dbReference type="PANTHER" id="PTHR24220">
    <property type="entry name" value="IMPORT ATP-BINDING PROTEIN"/>
    <property type="match status" value="1"/>
</dbReference>
<gene>
    <name evidence="9" type="ORF">E4L96_06530</name>
</gene>
<reference evidence="9 10" key="1">
    <citation type="submission" date="2019-03" db="EMBL/GenBank/DDBJ databases">
        <title>Draft Genome Sequence of Massilia arenosa sp. nov., a Novel Massilia Species Isolated from a Sandy-loam Maize Soil.</title>
        <authorList>
            <person name="Raths R."/>
            <person name="Peta V."/>
            <person name="Bucking H."/>
        </authorList>
    </citation>
    <scope>NUCLEOTIDE SEQUENCE [LARGE SCALE GENOMIC DNA]</scope>
    <source>
        <strain evidence="9 10">MC02</strain>
    </source>
</reference>
<dbReference type="InterPro" id="IPR003439">
    <property type="entry name" value="ABC_transporter-like_ATP-bd"/>
</dbReference>
<proteinExistence type="inferred from homology"/>
<evidence type="ECO:0000256" key="6">
    <source>
        <dbReference type="ARBA" id="ARBA00023251"/>
    </source>
</evidence>
<dbReference type="GO" id="GO:0005524">
    <property type="term" value="F:ATP binding"/>
    <property type="evidence" value="ECO:0007669"/>
    <property type="project" value="UniProtKB-KW"/>
</dbReference>
<name>A0A4Y9SMM6_9BURK</name>
<comment type="similarity">
    <text evidence="7">Belongs to the ABC transporter superfamily. Macrolide exporter (TC 3.A.1.122) family.</text>
</comment>
<protein>
    <submittedName>
        <fullName evidence="9">ABC transporter ATP-binding protein</fullName>
    </submittedName>
</protein>
<dbReference type="InterPro" id="IPR015854">
    <property type="entry name" value="ABC_transpr_LolD-like"/>
</dbReference>
<keyword evidence="1" id="KW-0813">Transport</keyword>
<keyword evidence="4 9" id="KW-0067">ATP-binding</keyword>
<evidence type="ECO:0000256" key="3">
    <source>
        <dbReference type="ARBA" id="ARBA00022741"/>
    </source>
</evidence>
<dbReference type="SUPFAM" id="SSF52540">
    <property type="entry name" value="P-loop containing nucleoside triphosphate hydrolases"/>
    <property type="match status" value="1"/>
</dbReference>
<dbReference type="GO" id="GO:0016887">
    <property type="term" value="F:ATP hydrolysis activity"/>
    <property type="evidence" value="ECO:0007669"/>
    <property type="project" value="InterPro"/>
</dbReference>
<comment type="caution">
    <text evidence="9">The sequence shown here is derived from an EMBL/GenBank/DDBJ whole genome shotgun (WGS) entry which is preliminary data.</text>
</comment>
<organism evidence="9 10">
    <name type="scientific">Zemynaea arenosa</name>
    <dbReference type="NCBI Taxonomy" id="2561931"/>
    <lineage>
        <taxon>Bacteria</taxon>
        <taxon>Pseudomonadati</taxon>
        <taxon>Pseudomonadota</taxon>
        <taxon>Betaproteobacteria</taxon>
        <taxon>Burkholderiales</taxon>
        <taxon>Oxalobacteraceae</taxon>
        <taxon>Telluria group</taxon>
        <taxon>Zemynaea</taxon>
    </lineage>
</organism>
<dbReference type="GO" id="GO:0046677">
    <property type="term" value="P:response to antibiotic"/>
    <property type="evidence" value="ECO:0007669"/>
    <property type="project" value="UniProtKB-KW"/>
</dbReference>
<dbReference type="FunFam" id="3.40.50.300:FF:000032">
    <property type="entry name" value="Export ABC transporter ATP-binding protein"/>
    <property type="match status" value="1"/>
</dbReference>
<sequence length="258" mass="27706">MTPAAQAAPGAPLIDIRNVTKSYFSGSVETQVLHGIDLQVPRGDFLAVMGQSGSGKSTLMNIFGCLDTATGGTYLLDGVDTRTLSRAQLAQIRNQTIGFVFQSFNLIKRMKIVENVALPLIYAGVSRSKAHARALEELQRVGLGDLAKRTPNQLSGGQQQRVAIARALVANPPLLLADEPTGNLDTQTSDEIMAALRQLNTERGITILLVTHEPDIAAWSKRLMRLKDGRVLYDGPSAEGLRQMALGAAPQPHAEATQ</sequence>
<dbReference type="InterPro" id="IPR017871">
    <property type="entry name" value="ABC_transporter-like_CS"/>
</dbReference>
<dbReference type="Pfam" id="PF00005">
    <property type="entry name" value="ABC_tran"/>
    <property type="match status" value="1"/>
</dbReference>
<evidence type="ECO:0000256" key="5">
    <source>
        <dbReference type="ARBA" id="ARBA00022989"/>
    </source>
</evidence>
<keyword evidence="2" id="KW-1003">Cell membrane</keyword>
<dbReference type="PROSITE" id="PS50893">
    <property type="entry name" value="ABC_TRANSPORTER_2"/>
    <property type="match status" value="1"/>
</dbReference>
<dbReference type="InterPro" id="IPR027417">
    <property type="entry name" value="P-loop_NTPase"/>
</dbReference>
<evidence type="ECO:0000256" key="2">
    <source>
        <dbReference type="ARBA" id="ARBA00022475"/>
    </source>
</evidence>
<dbReference type="GO" id="GO:0005886">
    <property type="term" value="C:plasma membrane"/>
    <property type="evidence" value="ECO:0007669"/>
    <property type="project" value="TreeGrafter"/>
</dbReference>
<keyword evidence="3" id="KW-0547">Nucleotide-binding</keyword>
<dbReference type="GO" id="GO:0022857">
    <property type="term" value="F:transmembrane transporter activity"/>
    <property type="evidence" value="ECO:0007669"/>
    <property type="project" value="UniProtKB-ARBA"/>
</dbReference>
<keyword evidence="6" id="KW-0046">Antibiotic resistance</keyword>
<dbReference type="InterPro" id="IPR003593">
    <property type="entry name" value="AAA+_ATPase"/>
</dbReference>
<dbReference type="Gene3D" id="3.40.50.300">
    <property type="entry name" value="P-loop containing nucleotide triphosphate hydrolases"/>
    <property type="match status" value="1"/>
</dbReference>